<keyword evidence="2" id="KW-0808">Transferase</keyword>
<name>A0A6A6WQ75_9PLEO</name>
<reference evidence="2" key="1">
    <citation type="journal article" date="2020" name="Stud. Mycol.">
        <title>101 Dothideomycetes genomes: a test case for predicting lifestyles and emergence of pathogens.</title>
        <authorList>
            <person name="Haridas S."/>
            <person name="Albert R."/>
            <person name="Binder M."/>
            <person name="Bloem J."/>
            <person name="Labutti K."/>
            <person name="Salamov A."/>
            <person name="Andreopoulos B."/>
            <person name="Baker S."/>
            <person name="Barry K."/>
            <person name="Bills G."/>
            <person name="Bluhm B."/>
            <person name="Cannon C."/>
            <person name="Castanera R."/>
            <person name="Culley D."/>
            <person name="Daum C."/>
            <person name="Ezra D."/>
            <person name="Gonzalez J."/>
            <person name="Henrissat B."/>
            <person name="Kuo A."/>
            <person name="Liang C."/>
            <person name="Lipzen A."/>
            <person name="Lutzoni F."/>
            <person name="Magnuson J."/>
            <person name="Mondo S."/>
            <person name="Nolan M."/>
            <person name="Ohm R."/>
            <person name="Pangilinan J."/>
            <person name="Park H.-J."/>
            <person name="Ramirez L."/>
            <person name="Alfaro M."/>
            <person name="Sun H."/>
            <person name="Tritt A."/>
            <person name="Yoshinaga Y."/>
            <person name="Zwiers L.-H."/>
            <person name="Turgeon B."/>
            <person name="Goodwin S."/>
            <person name="Spatafora J."/>
            <person name="Crous P."/>
            <person name="Grigoriev I."/>
        </authorList>
    </citation>
    <scope>NUCLEOTIDE SEQUENCE</scope>
    <source>
        <strain evidence="2">CBS 109.77</strain>
    </source>
</reference>
<dbReference type="SUPFAM" id="SSF56112">
    <property type="entry name" value="Protein kinase-like (PK-like)"/>
    <property type="match status" value="1"/>
</dbReference>
<gene>
    <name evidence="2" type="ORF">K505DRAFT_330479</name>
</gene>
<dbReference type="Gene3D" id="3.90.1200.10">
    <property type="match status" value="1"/>
</dbReference>
<dbReference type="InterPro" id="IPR011009">
    <property type="entry name" value="Kinase-like_dom_sf"/>
</dbReference>
<evidence type="ECO:0000259" key="1">
    <source>
        <dbReference type="Pfam" id="PF01636"/>
    </source>
</evidence>
<dbReference type="InterPro" id="IPR002575">
    <property type="entry name" value="Aminoglycoside_PTrfase"/>
</dbReference>
<protein>
    <submittedName>
        <fullName evidence="2">Kinase-like protein</fullName>
    </submittedName>
</protein>
<accession>A0A6A6WQ75</accession>
<dbReference type="Pfam" id="PF01636">
    <property type="entry name" value="APH"/>
    <property type="match status" value="1"/>
</dbReference>
<dbReference type="EMBL" id="MU002508">
    <property type="protein sequence ID" value="KAF2786250.1"/>
    <property type="molecule type" value="Genomic_DNA"/>
</dbReference>
<keyword evidence="2" id="KW-0418">Kinase</keyword>
<dbReference type="GO" id="GO:0016301">
    <property type="term" value="F:kinase activity"/>
    <property type="evidence" value="ECO:0007669"/>
    <property type="project" value="UniProtKB-KW"/>
</dbReference>
<evidence type="ECO:0000313" key="2">
    <source>
        <dbReference type="EMBL" id="KAF2786250.1"/>
    </source>
</evidence>
<feature type="domain" description="Aminoglycoside phosphotransferase" evidence="1">
    <location>
        <begin position="58"/>
        <end position="270"/>
    </location>
</feature>
<dbReference type="InterPro" id="IPR051678">
    <property type="entry name" value="AGP_Transferase"/>
</dbReference>
<dbReference type="Proteomes" id="UP000799757">
    <property type="component" value="Unassembled WGS sequence"/>
</dbReference>
<dbReference type="PANTHER" id="PTHR21310">
    <property type="entry name" value="AMINOGLYCOSIDE PHOSPHOTRANSFERASE-RELATED-RELATED"/>
    <property type="match status" value="1"/>
</dbReference>
<keyword evidence="3" id="KW-1185">Reference proteome</keyword>
<organism evidence="2 3">
    <name type="scientific">Melanomma pulvis-pyrius CBS 109.77</name>
    <dbReference type="NCBI Taxonomy" id="1314802"/>
    <lineage>
        <taxon>Eukaryota</taxon>
        <taxon>Fungi</taxon>
        <taxon>Dikarya</taxon>
        <taxon>Ascomycota</taxon>
        <taxon>Pezizomycotina</taxon>
        <taxon>Dothideomycetes</taxon>
        <taxon>Pleosporomycetidae</taxon>
        <taxon>Pleosporales</taxon>
        <taxon>Melanommataceae</taxon>
        <taxon>Melanomma</taxon>
    </lineage>
</organism>
<evidence type="ECO:0000313" key="3">
    <source>
        <dbReference type="Proteomes" id="UP000799757"/>
    </source>
</evidence>
<dbReference type="AlphaFoldDB" id="A0A6A6WQ75"/>
<proteinExistence type="predicted"/>
<dbReference type="OrthoDB" id="3250044at2759"/>
<dbReference type="PANTHER" id="PTHR21310:SF39">
    <property type="entry name" value="AMINOGLYCOSIDE PHOSPHOTRANSFERASE DOMAIN-CONTAINING PROTEIN"/>
    <property type="match status" value="1"/>
</dbReference>
<sequence>MPVLAGLPSPTQIGLSRNIIHSFQNDLLECYSDADLVRHICESPRLTPFSRISRLSTKYLAKVYQPHLVEDSVRAVEIARQLGVRVPSIKRKIEFNDRTFCIMECIEGTTLEEAWAKLGWFASIKLAVQLRHAINLLRSVTSSTAGSLATGECRSFWLEDYYGVPARSSPDNITSFIKFWAGFISIRHAIKTAAQGLVYFKGYTPPTARTFVFTHHDLAPRNILLDYSGQLWLVDWDYAGFYPRYFEYASMYNFSTPQDWNLFARMRWHLFTWIAAGRSEKERRVLEQIRSKFTRFNVGRRFHILANSIPTRIPVS</sequence>